<keyword evidence="10" id="KW-1185">Reference proteome</keyword>
<evidence type="ECO:0000256" key="5">
    <source>
        <dbReference type="ARBA" id="ARBA00023242"/>
    </source>
</evidence>
<dbReference type="GO" id="GO:0003700">
    <property type="term" value="F:DNA-binding transcription factor activity"/>
    <property type="evidence" value="ECO:0007669"/>
    <property type="project" value="InterPro"/>
</dbReference>
<dbReference type="InterPro" id="IPR036576">
    <property type="entry name" value="WRKY_dom_sf"/>
</dbReference>
<feature type="domain" description="WRKY" evidence="8">
    <location>
        <begin position="124"/>
        <end position="187"/>
    </location>
</feature>
<dbReference type="FunCoup" id="A0A1Q3BCV0">
    <property type="interactions" value="106"/>
</dbReference>
<dbReference type="EMBL" id="BDDD01000435">
    <property type="protein sequence ID" value="GAV65788.1"/>
    <property type="molecule type" value="Genomic_DNA"/>
</dbReference>
<dbReference type="Proteomes" id="UP000187406">
    <property type="component" value="Unassembled WGS sequence"/>
</dbReference>
<comment type="caution">
    <text evidence="9">The sequence shown here is derived from an EMBL/GenBank/DDBJ whole genome shotgun (WGS) entry which is preliminary data.</text>
</comment>
<dbReference type="GO" id="GO:0010150">
    <property type="term" value="P:leaf senescence"/>
    <property type="evidence" value="ECO:0007669"/>
    <property type="project" value="UniProtKB-ARBA"/>
</dbReference>
<evidence type="ECO:0000256" key="4">
    <source>
        <dbReference type="ARBA" id="ARBA00023163"/>
    </source>
</evidence>
<evidence type="ECO:0000313" key="9">
    <source>
        <dbReference type="EMBL" id="GAV65788.1"/>
    </source>
</evidence>
<protein>
    <submittedName>
        <fullName evidence="9">WRKY domain-containing protein</fullName>
    </submittedName>
</protein>
<evidence type="ECO:0000259" key="8">
    <source>
        <dbReference type="PROSITE" id="PS50811"/>
    </source>
</evidence>
<evidence type="ECO:0000256" key="7">
    <source>
        <dbReference type="SAM" id="MobiDB-lite"/>
    </source>
</evidence>
<keyword evidence="5" id="KW-0539">Nucleus</keyword>
<keyword evidence="3" id="KW-0238">DNA-binding</keyword>
<dbReference type="PROSITE" id="PS50811">
    <property type="entry name" value="WRKY"/>
    <property type="match status" value="1"/>
</dbReference>
<feature type="region of interest" description="Disordered" evidence="7">
    <location>
        <begin position="190"/>
        <end position="224"/>
    </location>
</feature>
<dbReference type="InterPro" id="IPR044810">
    <property type="entry name" value="WRKY_plant"/>
</dbReference>
<accession>A0A1Q3BCV0</accession>
<comment type="similarity">
    <text evidence="6">Belongs to the WRKY group III family.</text>
</comment>
<name>A0A1Q3BCV0_CEPFO</name>
<evidence type="ECO:0000256" key="3">
    <source>
        <dbReference type="ARBA" id="ARBA00023125"/>
    </source>
</evidence>
<dbReference type="PANTHER" id="PTHR32096:SF36">
    <property type="entry name" value="WRKY TRANSCRIPTION FACTOR 41-RELATED"/>
    <property type="match status" value="1"/>
</dbReference>
<reference evidence="10" key="1">
    <citation type="submission" date="2016-04" db="EMBL/GenBank/DDBJ databases">
        <title>Cephalotus genome sequencing.</title>
        <authorList>
            <person name="Fukushima K."/>
            <person name="Hasebe M."/>
            <person name="Fang X."/>
        </authorList>
    </citation>
    <scope>NUCLEOTIDE SEQUENCE [LARGE SCALE GENOMIC DNA]</scope>
    <source>
        <strain evidence="10">cv. St1</strain>
    </source>
</reference>
<evidence type="ECO:0000313" key="10">
    <source>
        <dbReference type="Proteomes" id="UP000187406"/>
    </source>
</evidence>
<dbReference type="GO" id="GO:0010193">
    <property type="term" value="P:response to ozone"/>
    <property type="evidence" value="ECO:0007669"/>
    <property type="project" value="UniProtKB-ARBA"/>
</dbReference>
<evidence type="ECO:0000256" key="6">
    <source>
        <dbReference type="ARBA" id="ARBA00060850"/>
    </source>
</evidence>
<keyword evidence="4" id="KW-0804">Transcription</keyword>
<dbReference type="GO" id="GO:0009751">
    <property type="term" value="P:response to salicylic acid"/>
    <property type="evidence" value="ECO:0007669"/>
    <property type="project" value="UniProtKB-ARBA"/>
</dbReference>
<dbReference type="InterPro" id="IPR003657">
    <property type="entry name" value="WRKY_dom"/>
</dbReference>
<dbReference type="GO" id="GO:0000976">
    <property type="term" value="F:transcription cis-regulatory region binding"/>
    <property type="evidence" value="ECO:0007669"/>
    <property type="project" value="TreeGrafter"/>
</dbReference>
<dbReference type="OrthoDB" id="1888929at2759"/>
<evidence type="ECO:0000256" key="2">
    <source>
        <dbReference type="ARBA" id="ARBA00023015"/>
    </source>
</evidence>
<dbReference type="GO" id="GO:0042542">
    <property type="term" value="P:response to hydrogen peroxide"/>
    <property type="evidence" value="ECO:0007669"/>
    <property type="project" value="UniProtKB-ARBA"/>
</dbReference>
<organism evidence="9 10">
    <name type="scientific">Cephalotus follicularis</name>
    <name type="common">Albany pitcher plant</name>
    <dbReference type="NCBI Taxonomy" id="3775"/>
    <lineage>
        <taxon>Eukaryota</taxon>
        <taxon>Viridiplantae</taxon>
        <taxon>Streptophyta</taxon>
        <taxon>Embryophyta</taxon>
        <taxon>Tracheophyta</taxon>
        <taxon>Spermatophyta</taxon>
        <taxon>Magnoliopsida</taxon>
        <taxon>eudicotyledons</taxon>
        <taxon>Gunneridae</taxon>
        <taxon>Pentapetalae</taxon>
        <taxon>rosids</taxon>
        <taxon>fabids</taxon>
        <taxon>Oxalidales</taxon>
        <taxon>Cephalotaceae</taxon>
        <taxon>Cephalotus</taxon>
    </lineage>
</organism>
<dbReference type="PANTHER" id="PTHR32096">
    <property type="entry name" value="WRKY TRANSCRIPTION FACTOR 30-RELATED-RELATED"/>
    <property type="match status" value="1"/>
</dbReference>
<feature type="compositionally biased region" description="Low complexity" evidence="7">
    <location>
        <begin position="210"/>
        <end position="224"/>
    </location>
</feature>
<evidence type="ECO:0000256" key="1">
    <source>
        <dbReference type="ARBA" id="ARBA00004123"/>
    </source>
</evidence>
<dbReference type="SUPFAM" id="SSF118290">
    <property type="entry name" value="WRKY DNA-binding domain"/>
    <property type="match status" value="1"/>
</dbReference>
<dbReference type="SMART" id="SM00774">
    <property type="entry name" value="WRKY"/>
    <property type="match status" value="1"/>
</dbReference>
<dbReference type="Pfam" id="PF03106">
    <property type="entry name" value="WRKY"/>
    <property type="match status" value="1"/>
</dbReference>
<dbReference type="STRING" id="3775.A0A1Q3BCV0"/>
<gene>
    <name evidence="9" type="ORF">CFOL_v3_09302</name>
</gene>
<dbReference type="GO" id="GO:0005634">
    <property type="term" value="C:nucleus"/>
    <property type="evidence" value="ECO:0007669"/>
    <property type="project" value="UniProtKB-SubCell"/>
</dbReference>
<dbReference type="Gene3D" id="2.20.25.80">
    <property type="entry name" value="WRKY domain"/>
    <property type="match status" value="1"/>
</dbReference>
<dbReference type="AlphaFoldDB" id="A0A1Q3BCV0"/>
<dbReference type="InParanoid" id="A0A1Q3BCV0"/>
<comment type="subcellular location">
    <subcellularLocation>
        <location evidence="1">Nucleus</location>
    </subcellularLocation>
</comment>
<proteinExistence type="inferred from homology"/>
<sequence length="360" mass="40671">MENGWSWEQKTLINELVQGMDLAKQLRVQLSTTSSTETKELLIQRILASYDKALSILGLSGGSVVQHQNIRATSGVPEPAMSVDESPRTDYFIEKENEDNKCVSKKRKALPKWTEQVRVNSESGLEGPQEDGYNWRKYGQKDILGAKYPRSYYRCTYRTTQNCWATKQVQRSDDDSALFQVTYRGTHTCSYVNQSVPPPASSEEQEQKINHSSNNNNQHQQPQPEQVLLHFRKSLRVNTEELNSKETASTFSFPSTLFGCMNGDNYSFSPLMLDNNNSMGSFSPSYISPETPESHYFSPLPYHMNNSGGIHPPYNSESDIAEMISANTSATNSPILDLDFPLESVEMDPNFPFDIPGLFK</sequence>
<dbReference type="FunFam" id="2.20.25.80:FF:000009">
    <property type="entry name" value="WRKY transcription factor 53"/>
    <property type="match status" value="1"/>
</dbReference>
<keyword evidence="2" id="KW-0805">Transcription regulation</keyword>